<dbReference type="Pfam" id="PF12146">
    <property type="entry name" value="Hydrolase_4"/>
    <property type="match status" value="1"/>
</dbReference>
<sequence length="326" mass="34793">MIRKVLTFLVSSLVITLGIALVLILSQRPAVLPPGEGLDFTNMLAAAEPAPLSLTQVAMRDGYPLQVRRYAGQAADAPLLVLVHGSGWHGLQFDALARDLAVSADVVVPDLRGHGTKPGRRGDINYINQFEDDLADLITATAKPDQKVVLAGHSSGGGLAIRFAGGAHGAMLDAAVLMAPFLKHNAPTMRPNAGGWAHPLLRRIIGLGILNTFRITALNHLTIMQFRMPQVVLDGPLGDTATTAYSYRLNTGFAPRGDYLKDVAALPRFTLIAGTSDEAFDAAQYEPILSAVTDKGRYILVDGVGHLDIVDAPETRQAIESLINDL</sequence>
<dbReference type="AlphaFoldDB" id="A0AAE3B4Z5"/>
<dbReference type="EMBL" id="JAFBRM010000001">
    <property type="protein sequence ID" value="MBM1712379.1"/>
    <property type="molecule type" value="Genomic_DNA"/>
</dbReference>
<dbReference type="Gene3D" id="3.40.50.1820">
    <property type="entry name" value="alpha/beta hydrolase"/>
    <property type="match status" value="1"/>
</dbReference>
<evidence type="ECO:0000313" key="3">
    <source>
        <dbReference type="Proteomes" id="UP000732193"/>
    </source>
</evidence>
<dbReference type="Proteomes" id="UP000732193">
    <property type="component" value="Unassembled WGS sequence"/>
</dbReference>
<protein>
    <submittedName>
        <fullName evidence="2">Alpha/beta fold hydrolase</fullName>
    </submittedName>
</protein>
<evidence type="ECO:0000313" key="2">
    <source>
        <dbReference type="EMBL" id="MBM1712379.1"/>
    </source>
</evidence>
<name>A0AAE3B4Z5_9RHOB</name>
<dbReference type="InterPro" id="IPR022742">
    <property type="entry name" value="Hydrolase_4"/>
</dbReference>
<keyword evidence="2" id="KW-0378">Hydrolase</keyword>
<comment type="caution">
    <text evidence="2">The sequence shown here is derived from an EMBL/GenBank/DDBJ whole genome shotgun (WGS) entry which is preliminary data.</text>
</comment>
<dbReference type="RefSeq" id="WP_203241105.1">
    <property type="nucleotide sequence ID" value="NZ_JAFBRH010000001.1"/>
</dbReference>
<dbReference type="PANTHER" id="PTHR43689:SF8">
    <property type="entry name" value="ALPHA_BETA-HYDROLASES SUPERFAMILY PROTEIN"/>
    <property type="match status" value="1"/>
</dbReference>
<accession>A0AAE3B4Z5</accession>
<dbReference type="InterPro" id="IPR029058">
    <property type="entry name" value="AB_hydrolase_fold"/>
</dbReference>
<feature type="domain" description="Serine aminopeptidase S33" evidence="1">
    <location>
        <begin position="79"/>
        <end position="284"/>
    </location>
</feature>
<evidence type="ECO:0000259" key="1">
    <source>
        <dbReference type="Pfam" id="PF12146"/>
    </source>
</evidence>
<dbReference type="PANTHER" id="PTHR43689">
    <property type="entry name" value="HYDROLASE"/>
    <property type="match status" value="1"/>
</dbReference>
<dbReference type="GO" id="GO:0016787">
    <property type="term" value="F:hydrolase activity"/>
    <property type="evidence" value="ECO:0007669"/>
    <property type="project" value="UniProtKB-KW"/>
</dbReference>
<gene>
    <name evidence="2" type="ORF">JQV55_02240</name>
</gene>
<keyword evidence="3" id="KW-1185">Reference proteome</keyword>
<dbReference type="SUPFAM" id="SSF53474">
    <property type="entry name" value="alpha/beta-Hydrolases"/>
    <property type="match status" value="1"/>
</dbReference>
<reference evidence="2 3" key="1">
    <citation type="submission" date="2021-01" db="EMBL/GenBank/DDBJ databases">
        <title>Diatom-associated Roseobacters Show Island Model of Population Structure.</title>
        <authorList>
            <person name="Qu L."/>
            <person name="Feng X."/>
            <person name="Chen Y."/>
            <person name="Li L."/>
            <person name="Wang X."/>
            <person name="Hu Z."/>
            <person name="Wang H."/>
            <person name="Luo H."/>
        </authorList>
    </citation>
    <scope>NUCLEOTIDE SEQUENCE [LARGE SCALE GENOMIC DNA]</scope>
    <source>
        <strain evidence="2 3">TR60-84</strain>
    </source>
</reference>
<proteinExistence type="predicted"/>
<organism evidence="2 3">
    <name type="scientific">Sulfitobacter geojensis</name>
    <dbReference type="NCBI Taxonomy" id="1342299"/>
    <lineage>
        <taxon>Bacteria</taxon>
        <taxon>Pseudomonadati</taxon>
        <taxon>Pseudomonadota</taxon>
        <taxon>Alphaproteobacteria</taxon>
        <taxon>Rhodobacterales</taxon>
        <taxon>Roseobacteraceae</taxon>
        <taxon>Sulfitobacter</taxon>
    </lineage>
</organism>